<evidence type="ECO:0000256" key="1">
    <source>
        <dbReference type="SAM" id="SignalP"/>
    </source>
</evidence>
<evidence type="ECO:0008006" key="3">
    <source>
        <dbReference type="Google" id="ProtNLM"/>
    </source>
</evidence>
<organism evidence="2">
    <name type="scientific">Mycolicibacterium gilvum (strain PYR-GCK)</name>
    <name type="common">Mycobacterium gilvum (strain PYR-GCK)</name>
    <dbReference type="NCBI Taxonomy" id="350054"/>
    <lineage>
        <taxon>Bacteria</taxon>
        <taxon>Bacillati</taxon>
        <taxon>Actinomycetota</taxon>
        <taxon>Actinomycetes</taxon>
        <taxon>Mycobacteriales</taxon>
        <taxon>Mycobacteriaceae</taxon>
        <taxon>Mycolicibacterium</taxon>
    </lineage>
</organism>
<name>A4T189_MYCGI</name>
<evidence type="ECO:0000313" key="2">
    <source>
        <dbReference type="EMBL" id="ABP47715.1"/>
    </source>
</evidence>
<feature type="signal peptide" evidence="1">
    <location>
        <begin position="1"/>
        <end position="25"/>
    </location>
</feature>
<dbReference type="KEGG" id="mgi:Mflv_5251"/>
<keyword evidence="1" id="KW-0732">Signal</keyword>
<dbReference type="eggNOG" id="ENOG5031MQD">
    <property type="taxonomic scope" value="Bacteria"/>
</dbReference>
<proteinExistence type="predicted"/>
<sequence>MLSRIMIVLAGAAAAVLGASGVASAEPVVPNINAMPPANPKDYAANDGAWYVFSALDGVTCVLDRGSGSYGCSGPLPAAPGGANLVTGNAGGGVGFANAAQPMYGMVENAPALAPHSRLSFKTVSCGTDGFATSCINTFNQSGFVISPTGSYAF</sequence>
<dbReference type="STRING" id="350054.Mflv_5251"/>
<accession>A4T189</accession>
<gene>
    <name evidence="2" type="ordered locus">Mflv_5251</name>
</gene>
<feature type="chain" id="PRO_5002672444" description="Secreted protein" evidence="1">
    <location>
        <begin position="26"/>
        <end position="154"/>
    </location>
</feature>
<reference evidence="2" key="2">
    <citation type="journal article" date="2013" name="PLoS ONE">
        <title>A Gene Expression Study of the Activities of Aromatic Ring-Cleavage Dioxygenases in Mycobacterium gilvum PYR-GCK to Changes in Salinity and pH during Pyrene Degradation.</title>
        <authorList>
            <person name="Badejo A.C."/>
            <person name="Badejo A.O."/>
            <person name="Shin K.H."/>
            <person name="Chai Y.G."/>
        </authorList>
    </citation>
    <scope>NUCLEOTIDE SEQUENCE [LARGE SCALE GENOMIC DNA]</scope>
    <source>
        <strain evidence="2">PYR-GCK</strain>
    </source>
</reference>
<reference evidence="2" key="1">
    <citation type="submission" date="2007-04" db="EMBL/GenBank/DDBJ databases">
        <authorList>
            <consortium name="US DOE Joint Genome Institute"/>
            <person name="Copeland A."/>
            <person name="Lucas S."/>
            <person name="Lapidus A."/>
            <person name="Barry K."/>
            <person name="Detter J.C."/>
            <person name="Glavina del Rio T."/>
            <person name="Hammon N."/>
            <person name="Israni S."/>
            <person name="Dalin E."/>
            <person name="Tice H."/>
            <person name="Pitluck S."/>
            <person name="Chain P."/>
            <person name="Malfatti S."/>
            <person name="Shin M."/>
            <person name="Vergez L."/>
            <person name="Schmutz J."/>
            <person name="Larimer F."/>
            <person name="Land M."/>
            <person name="Hauser L."/>
            <person name="Kyrpides N."/>
            <person name="Mikhailova N."/>
            <person name="Miller C."/>
            <person name="Richardson P."/>
        </authorList>
    </citation>
    <scope>NUCLEOTIDE SEQUENCE</scope>
    <source>
        <strain evidence="2">PYR-GCK</strain>
    </source>
</reference>
<dbReference type="HOGENOM" id="CLU_113314_0_0_11"/>
<dbReference type="EMBL" id="CP000656">
    <property type="protein sequence ID" value="ABP47715.1"/>
    <property type="molecule type" value="Genomic_DNA"/>
</dbReference>
<dbReference type="AlphaFoldDB" id="A4T189"/>
<protein>
    <recommendedName>
        <fullName evidence="3">Secreted protein</fullName>
    </recommendedName>
</protein>